<dbReference type="GO" id="GO:0051537">
    <property type="term" value="F:2 iron, 2 sulfur cluster binding"/>
    <property type="evidence" value="ECO:0007669"/>
    <property type="project" value="UniProtKB-KW"/>
</dbReference>
<dbReference type="Proteomes" id="UP000808349">
    <property type="component" value="Unassembled WGS sequence"/>
</dbReference>
<dbReference type="InterPro" id="IPR012675">
    <property type="entry name" value="Beta-grasp_dom_sf"/>
</dbReference>
<comment type="caution">
    <text evidence="8">The sequence shown here is derived from an EMBL/GenBank/DDBJ whole genome shotgun (WGS) entry which is preliminary data.</text>
</comment>
<keyword evidence="3" id="KW-0479">Metal-binding</keyword>
<sequence>MEDITITIIDREDVSHELVIPADMGLNLMELCKASELPVAGICGGMAMCGSCQVYVLSSTELPPPSNDEIAMLDQLFYVEDNSRLGCQIKLNATIDGLKVKLAPEQ</sequence>
<dbReference type="GO" id="GO:0009055">
    <property type="term" value="F:electron transfer activity"/>
    <property type="evidence" value="ECO:0007669"/>
    <property type="project" value="TreeGrafter"/>
</dbReference>
<name>A0A9D7S8Z5_9BACT</name>
<reference evidence="8 9" key="1">
    <citation type="submission" date="2020-10" db="EMBL/GenBank/DDBJ databases">
        <title>Connecting structure to function with the recovery of over 1000 high-quality activated sludge metagenome-assembled genomes encoding full-length rRNA genes using long-read sequencing.</title>
        <authorList>
            <person name="Singleton C.M."/>
            <person name="Petriglieri F."/>
            <person name="Kristensen J.M."/>
            <person name="Kirkegaard R.H."/>
            <person name="Michaelsen T.Y."/>
            <person name="Andersen M.H."/>
            <person name="Karst S.M."/>
            <person name="Dueholm M.S."/>
            <person name="Nielsen P.H."/>
            <person name="Albertsen M."/>
        </authorList>
    </citation>
    <scope>NUCLEOTIDE SEQUENCE [LARGE SCALE GENOMIC DNA]</scope>
    <source>
        <strain evidence="8">Ribe_18-Q3-R11-54_BAT3C.373</strain>
    </source>
</reference>
<evidence type="ECO:0000313" key="9">
    <source>
        <dbReference type="Proteomes" id="UP000808349"/>
    </source>
</evidence>
<evidence type="ECO:0000256" key="3">
    <source>
        <dbReference type="ARBA" id="ARBA00022723"/>
    </source>
</evidence>
<dbReference type="AlphaFoldDB" id="A0A9D7S8Z5"/>
<dbReference type="InterPro" id="IPR001055">
    <property type="entry name" value="Adrenodoxin-like"/>
</dbReference>
<evidence type="ECO:0000313" key="8">
    <source>
        <dbReference type="EMBL" id="MBK9718170.1"/>
    </source>
</evidence>
<evidence type="ECO:0000256" key="1">
    <source>
        <dbReference type="ARBA" id="ARBA00010914"/>
    </source>
</evidence>
<protein>
    <submittedName>
        <fullName evidence="8">2Fe-2S iron-sulfur cluster binding domain-containing protein</fullName>
    </submittedName>
</protein>
<dbReference type="PANTHER" id="PTHR23426">
    <property type="entry name" value="FERREDOXIN/ADRENODOXIN"/>
    <property type="match status" value="1"/>
</dbReference>
<comment type="similarity">
    <text evidence="1">Belongs to the adrenodoxin/putidaredoxin family.</text>
</comment>
<dbReference type="CDD" id="cd00207">
    <property type="entry name" value="fer2"/>
    <property type="match status" value="1"/>
</dbReference>
<evidence type="ECO:0000259" key="7">
    <source>
        <dbReference type="PROSITE" id="PS51085"/>
    </source>
</evidence>
<organism evidence="8 9">
    <name type="scientific">Candidatus Defluviibacterium haderslevense</name>
    <dbReference type="NCBI Taxonomy" id="2981993"/>
    <lineage>
        <taxon>Bacteria</taxon>
        <taxon>Pseudomonadati</taxon>
        <taxon>Bacteroidota</taxon>
        <taxon>Saprospiria</taxon>
        <taxon>Saprospirales</taxon>
        <taxon>Saprospiraceae</taxon>
        <taxon>Candidatus Defluviibacterium</taxon>
    </lineage>
</organism>
<dbReference type="SUPFAM" id="SSF54292">
    <property type="entry name" value="2Fe-2S ferredoxin-like"/>
    <property type="match status" value="1"/>
</dbReference>
<dbReference type="InterPro" id="IPR036010">
    <property type="entry name" value="2Fe-2S_ferredoxin-like_sf"/>
</dbReference>
<keyword evidence="5" id="KW-0411">Iron-sulfur</keyword>
<proteinExistence type="inferred from homology"/>
<keyword evidence="4" id="KW-0408">Iron</keyword>
<evidence type="ECO:0000256" key="5">
    <source>
        <dbReference type="ARBA" id="ARBA00023014"/>
    </source>
</evidence>
<evidence type="ECO:0000256" key="4">
    <source>
        <dbReference type="ARBA" id="ARBA00023004"/>
    </source>
</evidence>
<dbReference type="Pfam" id="PF00111">
    <property type="entry name" value="Fer2"/>
    <property type="match status" value="1"/>
</dbReference>
<dbReference type="Gene3D" id="3.10.20.30">
    <property type="match status" value="1"/>
</dbReference>
<dbReference type="InterPro" id="IPR001041">
    <property type="entry name" value="2Fe-2S_ferredoxin-type"/>
</dbReference>
<dbReference type="PROSITE" id="PS51085">
    <property type="entry name" value="2FE2S_FER_2"/>
    <property type="match status" value="1"/>
</dbReference>
<evidence type="ECO:0000256" key="6">
    <source>
        <dbReference type="ARBA" id="ARBA00034078"/>
    </source>
</evidence>
<feature type="domain" description="2Fe-2S ferredoxin-type" evidence="7">
    <location>
        <begin position="2"/>
        <end position="106"/>
    </location>
</feature>
<dbReference type="GO" id="GO:0046872">
    <property type="term" value="F:metal ion binding"/>
    <property type="evidence" value="ECO:0007669"/>
    <property type="project" value="UniProtKB-KW"/>
</dbReference>
<comment type="cofactor">
    <cofactor evidence="6">
        <name>[2Fe-2S] cluster</name>
        <dbReference type="ChEBI" id="CHEBI:190135"/>
    </cofactor>
</comment>
<dbReference type="PANTHER" id="PTHR23426:SF65">
    <property type="entry name" value="FERREDOXIN-2, MITOCHONDRIAL"/>
    <property type="match status" value="1"/>
</dbReference>
<keyword evidence="2" id="KW-0001">2Fe-2S</keyword>
<gene>
    <name evidence="8" type="ORF">IPO85_11785</name>
</gene>
<dbReference type="GO" id="GO:0140647">
    <property type="term" value="P:P450-containing electron transport chain"/>
    <property type="evidence" value="ECO:0007669"/>
    <property type="project" value="InterPro"/>
</dbReference>
<accession>A0A9D7S8Z5</accession>
<evidence type="ECO:0000256" key="2">
    <source>
        <dbReference type="ARBA" id="ARBA00022714"/>
    </source>
</evidence>
<dbReference type="EMBL" id="JADKFW010000007">
    <property type="protein sequence ID" value="MBK9718170.1"/>
    <property type="molecule type" value="Genomic_DNA"/>
</dbReference>